<feature type="region of interest" description="Disordered" evidence="2">
    <location>
        <begin position="505"/>
        <end position="524"/>
    </location>
</feature>
<dbReference type="AlphaFoldDB" id="A0A0V0R1S6"/>
<organism evidence="3 4">
    <name type="scientific">Pseudocohnilembus persalinus</name>
    <name type="common">Ciliate</name>
    <dbReference type="NCBI Taxonomy" id="266149"/>
    <lineage>
        <taxon>Eukaryota</taxon>
        <taxon>Sar</taxon>
        <taxon>Alveolata</taxon>
        <taxon>Ciliophora</taxon>
        <taxon>Intramacronucleata</taxon>
        <taxon>Oligohymenophorea</taxon>
        <taxon>Scuticociliatia</taxon>
        <taxon>Philasterida</taxon>
        <taxon>Pseudocohnilembidae</taxon>
        <taxon>Pseudocohnilembus</taxon>
    </lineage>
</organism>
<gene>
    <name evidence="3" type="ORF">PPERSA_12965</name>
</gene>
<accession>A0A0V0R1S6</accession>
<feature type="compositionally biased region" description="Basic and acidic residues" evidence="2">
    <location>
        <begin position="7"/>
        <end position="16"/>
    </location>
</feature>
<feature type="coiled-coil region" evidence="1">
    <location>
        <begin position="85"/>
        <end position="112"/>
    </location>
</feature>
<comment type="caution">
    <text evidence="3">The sequence shown here is derived from an EMBL/GenBank/DDBJ whole genome shotgun (WGS) entry which is preliminary data.</text>
</comment>
<name>A0A0V0R1S6_PSEPJ</name>
<dbReference type="Proteomes" id="UP000054937">
    <property type="component" value="Unassembled WGS sequence"/>
</dbReference>
<feature type="region of interest" description="Disordered" evidence="2">
    <location>
        <begin position="976"/>
        <end position="1000"/>
    </location>
</feature>
<protein>
    <submittedName>
        <fullName evidence="3">Uncharacterized protein</fullName>
    </submittedName>
</protein>
<keyword evidence="1" id="KW-0175">Coiled coil</keyword>
<dbReference type="InParanoid" id="A0A0V0R1S6"/>
<reference evidence="3 4" key="1">
    <citation type="journal article" date="2015" name="Sci. Rep.">
        <title>Genome of the facultative scuticociliatosis pathogen Pseudocohnilembus persalinus provides insight into its virulence through horizontal gene transfer.</title>
        <authorList>
            <person name="Xiong J."/>
            <person name="Wang G."/>
            <person name="Cheng J."/>
            <person name="Tian M."/>
            <person name="Pan X."/>
            <person name="Warren A."/>
            <person name="Jiang C."/>
            <person name="Yuan D."/>
            <person name="Miao W."/>
        </authorList>
    </citation>
    <scope>NUCLEOTIDE SEQUENCE [LARGE SCALE GENOMIC DNA]</scope>
    <source>
        <strain evidence="3">36N120E</strain>
    </source>
</reference>
<evidence type="ECO:0000256" key="1">
    <source>
        <dbReference type="SAM" id="Coils"/>
    </source>
</evidence>
<dbReference type="EMBL" id="LDAU01000063">
    <property type="protein sequence ID" value="KRX08484.1"/>
    <property type="molecule type" value="Genomic_DNA"/>
</dbReference>
<evidence type="ECO:0000313" key="4">
    <source>
        <dbReference type="Proteomes" id="UP000054937"/>
    </source>
</evidence>
<feature type="coiled-coil region" evidence="1">
    <location>
        <begin position="279"/>
        <end position="306"/>
    </location>
</feature>
<feature type="compositionally biased region" description="Polar residues" evidence="2">
    <location>
        <begin position="17"/>
        <end position="38"/>
    </location>
</feature>
<sequence>MTSGEGFYKKPEKTNKISETASQLSQNKGLDQSDNQNQFGLSHHQIYGQKNISSVQQSSQIELLSPIQNNKKIRHFNSQKTEQDVDEAIKMLNVQDKNQQQLENDIQNKRLKRIQIQNGFQNSENSSQTLENQLGQGTQLTKEELLDLALERHIKEHFQKPSEAELKWEQLEKKWPKYQMELKQQMEQIKILIEKVDKLEEQQNLKKINEENYFQDNYIEEDNDFQFQPLAKQYKLDQYEENRKKDIQLKKKRVQLFNKIYKRLFAKKKVGMVFAQTQVQLYKDLLNKIKDSVKNMKQDQENKEGEMYKQSITESLKELQMISNFHDSHFSMLSIIYKHQKKFNPNKKWEEIISKYDGIMSNSLQEVYNKMKMKQNNQEQFDQENLKNYFNEFQKQYREVYFRKLINIAKEGDIELLRITKAMFIGGHSDDYEDDSIKDLYEIIAETFLENKVNPYEQQYDLYKNAQFMNVFEQQRIQKMEEKMNKQGGNVIPQKVPIKETDLLKSQSRIEGQKENLPQSQQLNKRRQFINSQDHTQKQNHLSNRIASFDQNLKKNGSGLSNQITSHEKNIQEIQPNTSKRLASFERLCPINFKTTDFFQEQEKNQLFKKLQDIKNDADRFIRDYQYPNEFNKNYPVSTQFTQDVKFMNTYNLMPFSTTHNLNFQQKNNQETTYQQPQYEQIEESPKNKSQLRQVINCQDFKQLEKRAQSIIKEYGYFSNKQSLAKEKNKPVTLRSFKSNQQLDYQSDKKEDKKLIKQMDIQNQIDKKIQSQKKYSQKNSQVNIMQLDSNNSSVYSDEKDFSQIQQENQQFISQNNLQTNRKLSNNDSHHKNYKQQYQDSDNSSESNKSQGYNFQLGIPTLEEQQRQYRENFSSINFTTQQNKKKINPQSDQQKLDLAQQKMLKVDQQIFSTKQKKYNNFRITKSDIQQKFIQQKKQEINNLRMKLIKKQQKNQFEDANKKYDFLEQLEQFKNKQEEEEEEKLQQQKLRRQKQEEQKQYDEIMKKAQKQIQF</sequence>
<feature type="region of interest" description="Disordered" evidence="2">
    <location>
        <begin position="821"/>
        <end position="852"/>
    </location>
</feature>
<feature type="region of interest" description="Disordered" evidence="2">
    <location>
        <begin position="1"/>
        <end position="38"/>
    </location>
</feature>
<keyword evidence="4" id="KW-1185">Reference proteome</keyword>
<feature type="compositionally biased region" description="Basic and acidic residues" evidence="2">
    <location>
        <begin position="991"/>
        <end position="1000"/>
    </location>
</feature>
<proteinExistence type="predicted"/>
<feature type="compositionally biased region" description="Polar residues" evidence="2">
    <location>
        <begin position="834"/>
        <end position="852"/>
    </location>
</feature>
<evidence type="ECO:0000313" key="3">
    <source>
        <dbReference type="EMBL" id="KRX08484.1"/>
    </source>
</evidence>
<evidence type="ECO:0000256" key="2">
    <source>
        <dbReference type="SAM" id="MobiDB-lite"/>
    </source>
</evidence>